<dbReference type="PROSITE" id="PS51746">
    <property type="entry name" value="PPM_2"/>
    <property type="match status" value="1"/>
</dbReference>
<dbReference type="InterPro" id="IPR052016">
    <property type="entry name" value="Bact_Sigma-Reg"/>
</dbReference>
<evidence type="ECO:0000313" key="5">
    <source>
        <dbReference type="Proteomes" id="UP000242497"/>
    </source>
</evidence>
<keyword evidence="1" id="KW-0378">Hydrolase</keyword>
<dbReference type="AlphaFoldDB" id="A0A1M6NTE9"/>
<reference evidence="5" key="1">
    <citation type="submission" date="2016-11" db="EMBL/GenBank/DDBJ databases">
        <authorList>
            <person name="Varghese N."/>
            <person name="Submissions S."/>
        </authorList>
    </citation>
    <scope>NUCLEOTIDE SEQUENCE [LARGE SCALE GENOMIC DNA]</scope>
    <source>
        <strain evidence="5">DSM 15518</strain>
    </source>
</reference>
<proteinExistence type="predicted"/>
<dbReference type="InterPro" id="IPR045768">
    <property type="entry name" value="SpoIIE_N"/>
</dbReference>
<feature type="transmembrane region" description="Helical" evidence="2">
    <location>
        <begin position="178"/>
        <end position="198"/>
    </location>
</feature>
<dbReference type="RefSeq" id="WP_072888482.1">
    <property type="nucleotide sequence ID" value="NZ_FRAE01000025.1"/>
</dbReference>
<dbReference type="OrthoDB" id="9763774at2"/>
<dbReference type="InterPro" id="IPR001932">
    <property type="entry name" value="PPM-type_phosphatase-like_dom"/>
</dbReference>
<dbReference type="PANTHER" id="PTHR43156">
    <property type="entry name" value="STAGE II SPORULATION PROTEIN E-RELATED"/>
    <property type="match status" value="1"/>
</dbReference>
<dbReference type="Pfam" id="PF19732">
    <property type="entry name" value="SpoIIE_N"/>
    <property type="match status" value="1"/>
</dbReference>
<dbReference type="PANTHER" id="PTHR43156:SF2">
    <property type="entry name" value="STAGE II SPORULATION PROTEIN E"/>
    <property type="match status" value="1"/>
</dbReference>
<keyword evidence="2" id="KW-1133">Transmembrane helix</keyword>
<keyword evidence="2" id="KW-0472">Membrane</keyword>
<feature type="transmembrane region" description="Helical" evidence="2">
    <location>
        <begin position="21"/>
        <end position="43"/>
    </location>
</feature>
<dbReference type="SMART" id="SM00332">
    <property type="entry name" value="PP2Cc"/>
    <property type="match status" value="1"/>
</dbReference>
<dbReference type="GO" id="GO:0004722">
    <property type="term" value="F:protein serine/threonine phosphatase activity"/>
    <property type="evidence" value="ECO:0007669"/>
    <property type="project" value="InterPro"/>
</dbReference>
<gene>
    <name evidence="4" type="ORF">SAMN02744037_01366</name>
</gene>
<organism evidence="4 5">
    <name type="scientific">Tepidibacter formicigenes DSM 15518</name>
    <dbReference type="NCBI Taxonomy" id="1123349"/>
    <lineage>
        <taxon>Bacteria</taxon>
        <taxon>Bacillati</taxon>
        <taxon>Bacillota</taxon>
        <taxon>Clostridia</taxon>
        <taxon>Peptostreptococcales</taxon>
        <taxon>Peptostreptococcaceae</taxon>
        <taxon>Tepidibacter</taxon>
    </lineage>
</organism>
<dbReference type="Proteomes" id="UP000242497">
    <property type="component" value="Unassembled WGS sequence"/>
</dbReference>
<dbReference type="SUPFAM" id="SSF81606">
    <property type="entry name" value="PP2C-like"/>
    <property type="match status" value="1"/>
</dbReference>
<dbReference type="Gene3D" id="3.60.40.10">
    <property type="entry name" value="PPM-type phosphatase domain"/>
    <property type="match status" value="1"/>
</dbReference>
<evidence type="ECO:0000259" key="3">
    <source>
        <dbReference type="PROSITE" id="PS51746"/>
    </source>
</evidence>
<keyword evidence="2" id="KW-0812">Transmembrane</keyword>
<evidence type="ECO:0000256" key="1">
    <source>
        <dbReference type="ARBA" id="ARBA00022801"/>
    </source>
</evidence>
<feature type="transmembrane region" description="Helical" evidence="2">
    <location>
        <begin position="136"/>
        <end position="158"/>
    </location>
</feature>
<feature type="transmembrane region" description="Helical" evidence="2">
    <location>
        <begin position="205"/>
        <end position="233"/>
    </location>
</feature>
<sequence length="791" mass="88763">MQRPQISAYKRRYIEDVSKGINIDNTLVFLCLLGFLLGRAVIIDNLGPFGIAYFIYMCKHKKYKIPVFFSIATGIILSHEGSYALKYIITLVAVYLISSTISNMAKEEEGIIKVAFIGFFISAFIGMGISFIRGIYIYDILVSLFEGTSVFVLIYIYSFGIPLILKRSMRRTISNEEIIALSIIIGLSITGVSNISLFEISLKNVLSLLLIIIISYKGGGALGASAGITIGLITTMNTAASPIYIGIYGFSGLLGGLFNKISKYMSVIGFIMGWSIIIIYTRGSEELILSIREVGISSLTFLLIPEEKLKYLERFTKGILGSEESALNYMERVKEILHSRLKDIQQAYFEIGTTFEKVREKDKILDQRDIASVVDMINCDVCSKCGMKRSCWGLKFNHTYSLFVRILNILEEEGKIDENLVPKDFERYCINPSDVIKSANHYFDLFMLDYKWNKKLSETRKLVSNQIKSISNSIGNVANELNEEIDFDLDMENNIIIELDKENIKVDKISFLRREGENFEINIEKNACYGGSLCEEQLIPTVSRAVGKRLTSYKLGCRSISDKCSIRLVNSQEYMARTHVSSLSKDGNIVSGDNYTYMEIWDGKYMIALSDGMGKGEKACEESSLTIEILEKMMESKINEEISIDTINNMLMLKSSDEIFSTVDLSIVDLKDGAIESVKMGACPSFIKRGKGGVEVISSSSLPVGIISEIKIDRDKRRIKEGDFIIMVSDGIIDAGKDKHLGENWLYTVIEKIDKTSPSEMSKVILDEALKLVDGNAQDDMTVMVTKIWKN</sequence>
<evidence type="ECO:0000313" key="4">
    <source>
        <dbReference type="EMBL" id="SHJ99007.1"/>
    </source>
</evidence>
<dbReference type="InterPro" id="IPR014221">
    <property type="entry name" value="SpoII_E"/>
</dbReference>
<feature type="transmembrane region" description="Helical" evidence="2">
    <location>
        <begin position="111"/>
        <end position="129"/>
    </location>
</feature>
<accession>A0A1M6NTE9</accession>
<dbReference type="Pfam" id="PF07228">
    <property type="entry name" value="SpoIIE"/>
    <property type="match status" value="1"/>
</dbReference>
<dbReference type="NCBIfam" id="TIGR02865">
    <property type="entry name" value="spore_II_E"/>
    <property type="match status" value="1"/>
</dbReference>
<name>A0A1M6NTE9_9FIRM</name>
<feature type="domain" description="PPM-type phosphatase" evidence="3">
    <location>
        <begin position="577"/>
        <end position="788"/>
    </location>
</feature>
<protein>
    <submittedName>
        <fullName evidence="4">Stage II sporulation protein E</fullName>
    </submittedName>
</protein>
<feature type="transmembrane region" description="Helical" evidence="2">
    <location>
        <begin position="239"/>
        <end position="257"/>
    </location>
</feature>
<dbReference type="SMART" id="SM00331">
    <property type="entry name" value="PP2C_SIG"/>
    <property type="match status" value="1"/>
</dbReference>
<evidence type="ECO:0000256" key="2">
    <source>
        <dbReference type="SAM" id="Phobius"/>
    </source>
</evidence>
<keyword evidence="5" id="KW-1185">Reference proteome</keyword>
<dbReference type="InterPro" id="IPR036457">
    <property type="entry name" value="PPM-type-like_dom_sf"/>
</dbReference>
<dbReference type="STRING" id="1123349.SAMN02744037_01366"/>
<dbReference type="EMBL" id="FRAE01000025">
    <property type="protein sequence ID" value="SHJ99007.1"/>
    <property type="molecule type" value="Genomic_DNA"/>
</dbReference>